<dbReference type="InterPro" id="IPR001173">
    <property type="entry name" value="Glyco_trans_2-like"/>
</dbReference>
<dbReference type="Gene3D" id="3.90.550.10">
    <property type="entry name" value="Spore Coat Polysaccharide Biosynthesis Protein SpsA, Chain A"/>
    <property type="match status" value="1"/>
</dbReference>
<evidence type="ECO:0000259" key="1">
    <source>
        <dbReference type="Pfam" id="PF00535"/>
    </source>
</evidence>
<dbReference type="Proteomes" id="UP000177528">
    <property type="component" value="Unassembled WGS sequence"/>
</dbReference>
<protein>
    <recommendedName>
        <fullName evidence="1">Glycosyltransferase 2-like domain-containing protein</fullName>
    </recommendedName>
</protein>
<dbReference type="PANTHER" id="PTHR43630:SF2">
    <property type="entry name" value="GLYCOSYLTRANSFERASE"/>
    <property type="match status" value="1"/>
</dbReference>
<dbReference type="PANTHER" id="PTHR43630">
    <property type="entry name" value="POLY-BETA-1,6-N-ACETYL-D-GLUCOSAMINE SYNTHASE"/>
    <property type="match status" value="1"/>
</dbReference>
<dbReference type="CDD" id="cd02511">
    <property type="entry name" value="Beta4Glucosyltransferase"/>
    <property type="match status" value="1"/>
</dbReference>
<feature type="domain" description="Glycosyltransferase 2-like" evidence="1">
    <location>
        <begin position="5"/>
        <end position="121"/>
    </location>
</feature>
<dbReference type="SUPFAM" id="SSF53448">
    <property type="entry name" value="Nucleotide-diphospho-sugar transferases"/>
    <property type="match status" value="1"/>
</dbReference>
<name>A0A1G1X6A4_9BACT</name>
<evidence type="ECO:0000313" key="3">
    <source>
        <dbReference type="Proteomes" id="UP000177528"/>
    </source>
</evidence>
<accession>A0A1G1X6A4</accession>
<dbReference type="InterPro" id="IPR029044">
    <property type="entry name" value="Nucleotide-diphossugar_trans"/>
</dbReference>
<proteinExistence type="predicted"/>
<comment type="caution">
    <text evidence="2">The sequence shown here is derived from an EMBL/GenBank/DDBJ whole genome shotgun (WGS) entry which is preliminary data.</text>
</comment>
<sequence>MISGIIITKNEEKNIADCIKSLSFCEEIIVVDAESTDQTREIAETLGAKVIVQPFLGYGEQKNIGIAAAQHEWLVFLDADERVAEKLREEILQITQSANEPVLWITVEDIFLGKSLRHLVGHNPRLVKKGAAQWNANPVHEQLVYTATGEIVRYKDGVSGEITSPIIHHSHETVASYLRKMHRYTSLDAEHMQQTGKHRSGRDIKNSWLLPYVLGLRQFIKLLIYRKGILDGFQGIAWSVLSAYYEFEMGRKYRAL</sequence>
<dbReference type="EMBL" id="MHHR01000004">
    <property type="protein sequence ID" value="OGY35110.1"/>
    <property type="molecule type" value="Genomic_DNA"/>
</dbReference>
<reference evidence="2 3" key="1">
    <citation type="journal article" date="2016" name="Nat. Commun.">
        <title>Thousands of microbial genomes shed light on interconnected biogeochemical processes in an aquifer system.</title>
        <authorList>
            <person name="Anantharaman K."/>
            <person name="Brown C.T."/>
            <person name="Hug L.A."/>
            <person name="Sharon I."/>
            <person name="Castelle C.J."/>
            <person name="Probst A.J."/>
            <person name="Thomas B.C."/>
            <person name="Singh A."/>
            <person name="Wilkins M.J."/>
            <person name="Karaoz U."/>
            <person name="Brodie E.L."/>
            <person name="Williams K.H."/>
            <person name="Hubbard S.S."/>
            <person name="Banfield J.F."/>
        </authorList>
    </citation>
    <scope>NUCLEOTIDE SEQUENCE [LARGE SCALE GENOMIC DNA]</scope>
</reference>
<dbReference type="AlphaFoldDB" id="A0A1G1X6A4"/>
<evidence type="ECO:0000313" key="2">
    <source>
        <dbReference type="EMBL" id="OGY35110.1"/>
    </source>
</evidence>
<dbReference type="Pfam" id="PF00535">
    <property type="entry name" value="Glycos_transf_2"/>
    <property type="match status" value="1"/>
</dbReference>
<gene>
    <name evidence="2" type="ORF">A3D99_02420</name>
</gene>
<organism evidence="2 3">
    <name type="scientific">Candidatus Andersenbacteria bacterium RIFCSPHIGHO2_12_FULL_45_11</name>
    <dbReference type="NCBI Taxonomy" id="1797281"/>
    <lineage>
        <taxon>Bacteria</taxon>
        <taxon>Candidatus Anderseniibacteriota</taxon>
    </lineage>
</organism>